<dbReference type="Pfam" id="PF02518">
    <property type="entry name" value="HATPase_c"/>
    <property type="match status" value="1"/>
</dbReference>
<evidence type="ECO:0000256" key="2">
    <source>
        <dbReference type="ARBA" id="ARBA00012438"/>
    </source>
</evidence>
<keyword evidence="5 10" id="KW-0418">Kinase</keyword>
<organism evidence="10 11">
    <name type="scientific">Ponticaulis profundi</name>
    <dbReference type="NCBI Taxonomy" id="2665222"/>
    <lineage>
        <taxon>Bacteria</taxon>
        <taxon>Pseudomonadati</taxon>
        <taxon>Pseudomonadota</taxon>
        <taxon>Alphaproteobacteria</taxon>
        <taxon>Hyphomonadales</taxon>
        <taxon>Hyphomonadaceae</taxon>
        <taxon>Ponticaulis</taxon>
    </lineage>
</organism>
<dbReference type="SUPFAM" id="SSF55874">
    <property type="entry name" value="ATPase domain of HSP90 chaperone/DNA topoisomerase II/histidine kinase"/>
    <property type="match status" value="1"/>
</dbReference>
<keyword evidence="8" id="KW-1133">Transmembrane helix</keyword>
<dbReference type="EMBL" id="JBHSSW010000001">
    <property type="protein sequence ID" value="MFC6196455.1"/>
    <property type="molecule type" value="Genomic_DNA"/>
</dbReference>
<dbReference type="SUPFAM" id="SSF47384">
    <property type="entry name" value="Homodimeric domain of signal transducing histidine kinase"/>
    <property type="match status" value="1"/>
</dbReference>
<dbReference type="InterPro" id="IPR036097">
    <property type="entry name" value="HisK_dim/P_sf"/>
</dbReference>
<feature type="domain" description="Histidine kinase" evidence="9">
    <location>
        <begin position="300"/>
        <end position="516"/>
    </location>
</feature>
<evidence type="ECO:0000256" key="3">
    <source>
        <dbReference type="ARBA" id="ARBA00022553"/>
    </source>
</evidence>
<dbReference type="Pfam" id="PF00512">
    <property type="entry name" value="HisKA"/>
    <property type="match status" value="1"/>
</dbReference>
<dbReference type="Gene3D" id="3.30.565.10">
    <property type="entry name" value="Histidine kinase-like ATPase, C-terminal domain"/>
    <property type="match status" value="1"/>
</dbReference>
<dbReference type="EC" id="2.7.13.3" evidence="2"/>
<feature type="transmembrane region" description="Helical" evidence="8">
    <location>
        <begin position="62"/>
        <end position="80"/>
    </location>
</feature>
<dbReference type="GO" id="GO:0016301">
    <property type="term" value="F:kinase activity"/>
    <property type="evidence" value="ECO:0007669"/>
    <property type="project" value="UniProtKB-KW"/>
</dbReference>
<feature type="region of interest" description="Disordered" evidence="7">
    <location>
        <begin position="511"/>
        <end position="531"/>
    </location>
</feature>
<gene>
    <name evidence="10" type="ORF">ACFQDM_00105</name>
</gene>
<dbReference type="PROSITE" id="PS50109">
    <property type="entry name" value="HIS_KIN"/>
    <property type="match status" value="1"/>
</dbReference>
<dbReference type="InterPro" id="IPR004358">
    <property type="entry name" value="Sig_transdc_His_kin-like_C"/>
</dbReference>
<evidence type="ECO:0000256" key="6">
    <source>
        <dbReference type="ARBA" id="ARBA00023012"/>
    </source>
</evidence>
<protein>
    <recommendedName>
        <fullName evidence="2">histidine kinase</fullName>
        <ecNumber evidence="2">2.7.13.3</ecNumber>
    </recommendedName>
</protein>
<sequence>MQSHTVFASAFWLGLSITAGFASIWSGLDYVRASIAVCVAIIPIMINLIFGRSSRHSELVDIWVVFAWLGVGLAAISFSGASTSPLAILLAMGPLHALAAGRYRLGIEASVFSAVGYLAIAGLQAINFPLPSDNWLGSLTGLGALISVLQIGAFISAARTNFSEQQQEKAALSELEETLSDSPILVMKLSAQGRVRSWFGDDGLLGTLGTKDLKGRSVTGLFENSRDIREADGTPMRLKLLDASGAIVESRLVRTRDGFRMVLSRPAGIPDAILDELKALEKDGEDIEARLKAQAQWVASLGHELRNMLNPVGGYSDLILSERAGPVEEPYKEFARSIKQGAEHLGMLVDDLMTASKSQAGHLRLSAEEVDIRLEIEDAIKLMAWQAEAHDVSVLLMDGADMLIEADRKALRQILINLLSNAIKYSHPKGRVTVSLHPKDDVVRIDIRDQGEGMEAEELARIGEAFFQGENAKGRAGTGLGLSIVHLLTHALNGDVNFESEPGKGTLAQVTLPKANDSLKGPEAPKAAEAS</sequence>
<dbReference type="SMART" id="SM00388">
    <property type="entry name" value="HisKA"/>
    <property type="match status" value="1"/>
</dbReference>
<keyword evidence="6" id="KW-0902">Two-component regulatory system</keyword>
<evidence type="ECO:0000313" key="10">
    <source>
        <dbReference type="EMBL" id="MFC6196455.1"/>
    </source>
</evidence>
<dbReference type="InterPro" id="IPR005467">
    <property type="entry name" value="His_kinase_dom"/>
</dbReference>
<evidence type="ECO:0000256" key="4">
    <source>
        <dbReference type="ARBA" id="ARBA00022679"/>
    </source>
</evidence>
<keyword evidence="8" id="KW-0812">Transmembrane</keyword>
<keyword evidence="3" id="KW-0597">Phosphoprotein</keyword>
<evidence type="ECO:0000259" key="9">
    <source>
        <dbReference type="PROSITE" id="PS50109"/>
    </source>
</evidence>
<evidence type="ECO:0000256" key="8">
    <source>
        <dbReference type="SAM" id="Phobius"/>
    </source>
</evidence>
<feature type="transmembrane region" description="Helical" evidence="8">
    <location>
        <begin position="136"/>
        <end position="158"/>
    </location>
</feature>
<dbReference type="RefSeq" id="WP_377373841.1">
    <property type="nucleotide sequence ID" value="NZ_JBHSSW010000001.1"/>
</dbReference>
<dbReference type="InterPro" id="IPR050736">
    <property type="entry name" value="Sensor_HK_Regulatory"/>
</dbReference>
<dbReference type="PANTHER" id="PTHR43711">
    <property type="entry name" value="TWO-COMPONENT HISTIDINE KINASE"/>
    <property type="match status" value="1"/>
</dbReference>
<dbReference type="InterPro" id="IPR036890">
    <property type="entry name" value="HATPase_C_sf"/>
</dbReference>
<proteinExistence type="predicted"/>
<name>A0ABW1S4D1_9PROT</name>
<evidence type="ECO:0000313" key="11">
    <source>
        <dbReference type="Proteomes" id="UP001596303"/>
    </source>
</evidence>
<dbReference type="InterPro" id="IPR003594">
    <property type="entry name" value="HATPase_dom"/>
</dbReference>
<evidence type="ECO:0000256" key="7">
    <source>
        <dbReference type="SAM" id="MobiDB-lite"/>
    </source>
</evidence>
<keyword evidence="4" id="KW-0808">Transferase</keyword>
<comment type="caution">
    <text evidence="10">The sequence shown here is derived from an EMBL/GenBank/DDBJ whole genome shotgun (WGS) entry which is preliminary data.</text>
</comment>
<reference evidence="11" key="1">
    <citation type="journal article" date="2019" name="Int. J. Syst. Evol. Microbiol.">
        <title>The Global Catalogue of Microorganisms (GCM) 10K type strain sequencing project: providing services to taxonomists for standard genome sequencing and annotation.</title>
        <authorList>
            <consortium name="The Broad Institute Genomics Platform"/>
            <consortium name="The Broad Institute Genome Sequencing Center for Infectious Disease"/>
            <person name="Wu L."/>
            <person name="Ma J."/>
        </authorList>
    </citation>
    <scope>NUCLEOTIDE SEQUENCE [LARGE SCALE GENOMIC DNA]</scope>
    <source>
        <strain evidence="11">CGMCC-1.15741</strain>
    </source>
</reference>
<feature type="transmembrane region" description="Helical" evidence="8">
    <location>
        <begin position="32"/>
        <end position="50"/>
    </location>
</feature>
<accession>A0ABW1S4D1</accession>
<keyword evidence="11" id="KW-1185">Reference proteome</keyword>
<dbReference type="PANTHER" id="PTHR43711:SF31">
    <property type="entry name" value="HISTIDINE KINASE"/>
    <property type="match status" value="1"/>
</dbReference>
<dbReference type="Proteomes" id="UP001596303">
    <property type="component" value="Unassembled WGS sequence"/>
</dbReference>
<dbReference type="PRINTS" id="PR00344">
    <property type="entry name" value="BCTRLSENSOR"/>
</dbReference>
<evidence type="ECO:0000256" key="1">
    <source>
        <dbReference type="ARBA" id="ARBA00000085"/>
    </source>
</evidence>
<keyword evidence="8" id="KW-0472">Membrane</keyword>
<dbReference type="InterPro" id="IPR003661">
    <property type="entry name" value="HisK_dim/P_dom"/>
</dbReference>
<evidence type="ECO:0000256" key="5">
    <source>
        <dbReference type="ARBA" id="ARBA00022777"/>
    </source>
</evidence>
<dbReference type="SMART" id="SM00387">
    <property type="entry name" value="HATPase_c"/>
    <property type="match status" value="1"/>
</dbReference>
<feature type="transmembrane region" description="Helical" evidence="8">
    <location>
        <begin position="110"/>
        <end position="130"/>
    </location>
</feature>
<comment type="catalytic activity">
    <reaction evidence="1">
        <text>ATP + protein L-histidine = ADP + protein N-phospho-L-histidine.</text>
        <dbReference type="EC" id="2.7.13.3"/>
    </reaction>
</comment>
<dbReference type="CDD" id="cd00082">
    <property type="entry name" value="HisKA"/>
    <property type="match status" value="1"/>
</dbReference>
<dbReference type="Gene3D" id="1.10.287.130">
    <property type="match status" value="1"/>
</dbReference>